<organism evidence="4 5">
    <name type="scientific">Trematosphaeria pertusa</name>
    <dbReference type="NCBI Taxonomy" id="390896"/>
    <lineage>
        <taxon>Eukaryota</taxon>
        <taxon>Fungi</taxon>
        <taxon>Dikarya</taxon>
        <taxon>Ascomycota</taxon>
        <taxon>Pezizomycotina</taxon>
        <taxon>Dothideomycetes</taxon>
        <taxon>Pleosporomycetidae</taxon>
        <taxon>Pleosporales</taxon>
        <taxon>Massarineae</taxon>
        <taxon>Trematosphaeriaceae</taxon>
        <taxon>Trematosphaeria</taxon>
    </lineage>
</organism>
<dbReference type="RefSeq" id="XP_033683353.1">
    <property type="nucleotide sequence ID" value="XM_033829212.1"/>
</dbReference>
<sequence length="432" mass="48067">MPDFTFVHGDSAESHSPPRKRSVQQRAQPRLTPALYKASIKTIADTATIRVSSSTAGIDDAILQRIKKCLQRANHKNTPEPEAKAAFYLASRLMGQYNVSQAEVLAHEPPATQQQYAGQSVVSIKRADGSRNTVNNQGFVKELALAMTNFFDCKYYSTRNFTSMDWTFYGIAENTVAAAMGFEMAYNLISEWARPYKGNASKSSYCIGVAEELDRMARNEKRAQEKQAREAEGESLHIRVEHEEAQRQAELDRLTFVPSIQKEPDEENTDGTIKTENNDHEDASGDETTADFIENEVKVDPNADLDVEIMRLIKPEPRDTLPIGRVSSPPSPKPPANDTKALPNQDAASSSSSTIKQEEVGEADCKTLWASPMQLTIFRANARRIADDYLKDRGVKLSTSRSRYSGVSDYSAYSQGVRDGKKIDVRGKRIEA</sequence>
<feature type="domain" description="DUF7168" evidence="3">
    <location>
        <begin position="116"/>
        <end position="246"/>
    </location>
</feature>
<accession>A0A6A6IDQ4</accession>
<feature type="region of interest" description="Disordered" evidence="1">
    <location>
        <begin position="316"/>
        <end position="359"/>
    </location>
</feature>
<dbReference type="GeneID" id="54582542"/>
<dbReference type="OrthoDB" id="3067443at2759"/>
<proteinExistence type="predicted"/>
<feature type="compositionally biased region" description="Basic and acidic residues" evidence="1">
    <location>
        <begin position="244"/>
        <end position="253"/>
    </location>
</feature>
<feature type="domain" description="DUF2786" evidence="2">
    <location>
        <begin position="62"/>
        <end position="101"/>
    </location>
</feature>
<feature type="compositionally biased region" description="Polar residues" evidence="1">
    <location>
        <begin position="346"/>
        <end position="355"/>
    </location>
</feature>
<evidence type="ECO:0000259" key="2">
    <source>
        <dbReference type="Pfam" id="PF10979"/>
    </source>
</evidence>
<protein>
    <submittedName>
        <fullName evidence="4">Uncharacterized protein</fullName>
    </submittedName>
</protein>
<name>A0A6A6IDQ4_9PLEO</name>
<dbReference type="InterPro" id="IPR024498">
    <property type="entry name" value="DUF2786"/>
</dbReference>
<dbReference type="Proteomes" id="UP000800094">
    <property type="component" value="Unassembled WGS sequence"/>
</dbReference>
<feature type="region of interest" description="Disordered" evidence="1">
    <location>
        <begin position="244"/>
        <end position="295"/>
    </location>
</feature>
<dbReference type="Pfam" id="PF23771">
    <property type="entry name" value="DUF7168"/>
    <property type="match status" value="1"/>
</dbReference>
<evidence type="ECO:0000313" key="4">
    <source>
        <dbReference type="EMBL" id="KAF2248349.1"/>
    </source>
</evidence>
<evidence type="ECO:0000313" key="5">
    <source>
        <dbReference type="Proteomes" id="UP000800094"/>
    </source>
</evidence>
<evidence type="ECO:0000259" key="3">
    <source>
        <dbReference type="Pfam" id="PF23771"/>
    </source>
</evidence>
<keyword evidence="5" id="KW-1185">Reference proteome</keyword>
<dbReference type="InterPro" id="IPR055592">
    <property type="entry name" value="DUF7168"/>
</dbReference>
<dbReference type="Pfam" id="PF10979">
    <property type="entry name" value="DUF2786"/>
    <property type="match status" value="1"/>
</dbReference>
<feature type="region of interest" description="Disordered" evidence="1">
    <location>
        <begin position="1"/>
        <end position="28"/>
    </location>
</feature>
<reference evidence="4" key="1">
    <citation type="journal article" date="2020" name="Stud. Mycol.">
        <title>101 Dothideomycetes genomes: a test case for predicting lifestyles and emergence of pathogens.</title>
        <authorList>
            <person name="Haridas S."/>
            <person name="Albert R."/>
            <person name="Binder M."/>
            <person name="Bloem J."/>
            <person name="Labutti K."/>
            <person name="Salamov A."/>
            <person name="Andreopoulos B."/>
            <person name="Baker S."/>
            <person name="Barry K."/>
            <person name="Bills G."/>
            <person name="Bluhm B."/>
            <person name="Cannon C."/>
            <person name="Castanera R."/>
            <person name="Culley D."/>
            <person name="Daum C."/>
            <person name="Ezra D."/>
            <person name="Gonzalez J."/>
            <person name="Henrissat B."/>
            <person name="Kuo A."/>
            <person name="Liang C."/>
            <person name="Lipzen A."/>
            <person name="Lutzoni F."/>
            <person name="Magnuson J."/>
            <person name="Mondo S."/>
            <person name="Nolan M."/>
            <person name="Ohm R."/>
            <person name="Pangilinan J."/>
            <person name="Park H.-J."/>
            <person name="Ramirez L."/>
            <person name="Alfaro M."/>
            <person name="Sun H."/>
            <person name="Tritt A."/>
            <person name="Yoshinaga Y."/>
            <person name="Zwiers L.-H."/>
            <person name="Turgeon B."/>
            <person name="Goodwin S."/>
            <person name="Spatafora J."/>
            <person name="Crous P."/>
            <person name="Grigoriev I."/>
        </authorList>
    </citation>
    <scope>NUCLEOTIDE SEQUENCE</scope>
    <source>
        <strain evidence="4">CBS 122368</strain>
    </source>
</reference>
<gene>
    <name evidence="4" type="ORF">BU26DRAFT_520046</name>
</gene>
<dbReference type="AlphaFoldDB" id="A0A6A6IDQ4"/>
<evidence type="ECO:0000256" key="1">
    <source>
        <dbReference type="SAM" id="MobiDB-lite"/>
    </source>
</evidence>
<dbReference type="EMBL" id="ML987196">
    <property type="protein sequence ID" value="KAF2248349.1"/>
    <property type="molecule type" value="Genomic_DNA"/>
</dbReference>